<protein>
    <submittedName>
        <fullName evidence="1">Uncharacterized protein</fullName>
    </submittedName>
</protein>
<proteinExistence type="predicted"/>
<evidence type="ECO:0000313" key="2">
    <source>
        <dbReference type="Proteomes" id="UP000475862"/>
    </source>
</evidence>
<name>A0A6G0T6J2_APHGL</name>
<accession>A0A6G0T6J2</accession>
<sequence length="277" mass="32019">MVVTQKLTTVNTKYSKFLPKTTEIFNFSKYSFVFISKKKLETSLKGTFYVCLNFEFLRNRVTITISSQMILNICYYTISSKYLKMLPAFIDQTFTINVKIAEILNLMSELNLSDVSILYNALTTQTYIALLKPSIGDPKILLRALSLAHHLVSPAFCNLRCSFSPTTFFQRDILLCDSLKNTAALFRRVNKDAASNEHFVTSLNLKNMLQQHQCDLYYSHVPLFFDIKYDTVAPAHRENSRRPAGPIRACLYTTNEIFDFYANSNFYEICQKRENLQ</sequence>
<keyword evidence="2" id="KW-1185">Reference proteome</keyword>
<dbReference type="AlphaFoldDB" id="A0A6G0T6J2"/>
<comment type="caution">
    <text evidence="1">The sequence shown here is derived from an EMBL/GenBank/DDBJ whole genome shotgun (WGS) entry which is preliminary data.</text>
</comment>
<evidence type="ECO:0000313" key="1">
    <source>
        <dbReference type="EMBL" id="KAE9525668.1"/>
    </source>
</evidence>
<reference evidence="1 2" key="1">
    <citation type="submission" date="2019-08" db="EMBL/GenBank/DDBJ databases">
        <title>The genome of the soybean aphid Biotype 1, its phylome, world population structure and adaptation to the North American continent.</title>
        <authorList>
            <person name="Giordano R."/>
            <person name="Donthu R.K."/>
            <person name="Hernandez A.G."/>
            <person name="Wright C.L."/>
            <person name="Zimin A.V."/>
        </authorList>
    </citation>
    <scope>NUCLEOTIDE SEQUENCE [LARGE SCALE GENOMIC DNA]</scope>
    <source>
        <tissue evidence="1">Whole aphids</tissue>
    </source>
</reference>
<feature type="non-terminal residue" evidence="1">
    <location>
        <position position="277"/>
    </location>
</feature>
<dbReference type="EMBL" id="VYZN01000059">
    <property type="protein sequence ID" value="KAE9525668.1"/>
    <property type="molecule type" value="Genomic_DNA"/>
</dbReference>
<organism evidence="1 2">
    <name type="scientific">Aphis glycines</name>
    <name type="common">Soybean aphid</name>
    <dbReference type="NCBI Taxonomy" id="307491"/>
    <lineage>
        <taxon>Eukaryota</taxon>
        <taxon>Metazoa</taxon>
        <taxon>Ecdysozoa</taxon>
        <taxon>Arthropoda</taxon>
        <taxon>Hexapoda</taxon>
        <taxon>Insecta</taxon>
        <taxon>Pterygota</taxon>
        <taxon>Neoptera</taxon>
        <taxon>Paraneoptera</taxon>
        <taxon>Hemiptera</taxon>
        <taxon>Sternorrhyncha</taxon>
        <taxon>Aphidomorpha</taxon>
        <taxon>Aphidoidea</taxon>
        <taxon>Aphididae</taxon>
        <taxon>Aphidini</taxon>
        <taxon>Aphis</taxon>
        <taxon>Aphis</taxon>
    </lineage>
</organism>
<gene>
    <name evidence="1" type="ORF">AGLY_014195</name>
</gene>
<dbReference type="Proteomes" id="UP000475862">
    <property type="component" value="Unassembled WGS sequence"/>
</dbReference>